<comment type="function">
    <text evidence="9 10">This protein specifically catalyzes the removal of signal peptides from prolipoproteins.</text>
</comment>
<keyword evidence="5 9" id="KW-0064">Aspartyl protease</keyword>
<evidence type="ECO:0000256" key="10">
    <source>
        <dbReference type="RuleBase" id="RU000594"/>
    </source>
</evidence>
<dbReference type="UniPathway" id="UPA00665"/>
<dbReference type="InterPro" id="IPR001872">
    <property type="entry name" value="Peptidase_A8"/>
</dbReference>
<sequence>MRRGLAAALLVIVLDQISKWWIMEKVMRPEGVTGTPFFTPERVTITPFFDLVMTWNRGVSFGIGNTDGPWNALILSVLAVVIVVFMLFWLRKAEGLLLQIALGGIIGGALGNVVDRVRFGAVADFLDFHLAGQHWPAFNLADSAISVGAAILVFDSLFAGRDSTKN</sequence>
<proteinExistence type="inferred from homology"/>
<dbReference type="GO" id="GO:0005886">
    <property type="term" value="C:plasma membrane"/>
    <property type="evidence" value="ECO:0007669"/>
    <property type="project" value="UniProtKB-SubCell"/>
</dbReference>
<comment type="pathway">
    <text evidence="9">Protein modification; lipoprotein biosynthesis (signal peptide cleavage).</text>
</comment>
<dbReference type="EMBL" id="LWQT01000044">
    <property type="protein sequence ID" value="OAN52426.1"/>
    <property type="molecule type" value="Genomic_DNA"/>
</dbReference>
<evidence type="ECO:0000256" key="8">
    <source>
        <dbReference type="ARBA" id="ARBA00023136"/>
    </source>
</evidence>
<evidence type="ECO:0000256" key="5">
    <source>
        <dbReference type="ARBA" id="ARBA00022750"/>
    </source>
</evidence>
<keyword evidence="8 9" id="KW-0472">Membrane</keyword>
<comment type="similarity">
    <text evidence="1 9 11">Belongs to the peptidase A8 family.</text>
</comment>
<evidence type="ECO:0000256" key="9">
    <source>
        <dbReference type="HAMAP-Rule" id="MF_00161"/>
    </source>
</evidence>
<evidence type="ECO:0000256" key="4">
    <source>
        <dbReference type="ARBA" id="ARBA00022692"/>
    </source>
</evidence>
<evidence type="ECO:0000313" key="13">
    <source>
        <dbReference type="Proteomes" id="UP000078428"/>
    </source>
</evidence>
<comment type="caution">
    <text evidence="9">Lacks conserved residue(s) required for the propagation of feature annotation.</text>
</comment>
<evidence type="ECO:0000256" key="6">
    <source>
        <dbReference type="ARBA" id="ARBA00022801"/>
    </source>
</evidence>
<dbReference type="NCBIfam" id="TIGR00077">
    <property type="entry name" value="lspA"/>
    <property type="match status" value="1"/>
</dbReference>
<keyword evidence="3 9" id="KW-0645">Protease</keyword>
<dbReference type="PANTHER" id="PTHR33695:SF1">
    <property type="entry name" value="LIPOPROTEIN SIGNAL PEPTIDASE"/>
    <property type="match status" value="1"/>
</dbReference>
<keyword evidence="6 9" id="KW-0378">Hydrolase</keyword>
<comment type="caution">
    <text evidence="12">The sequence shown here is derived from an EMBL/GenBank/DDBJ whole genome shotgun (WGS) entry which is preliminary data.</text>
</comment>
<keyword evidence="13" id="KW-1185">Reference proteome</keyword>
<feature type="transmembrane region" description="Helical" evidence="9">
    <location>
        <begin position="70"/>
        <end position="89"/>
    </location>
</feature>
<dbReference type="Proteomes" id="UP000078428">
    <property type="component" value="Unassembled WGS sequence"/>
</dbReference>
<comment type="catalytic activity">
    <reaction evidence="9 10">
        <text>Release of signal peptides from bacterial membrane prolipoproteins. Hydrolyzes -Xaa-Yaa-Zaa-|-(S,diacylglyceryl)Cys-, in which Xaa is hydrophobic (preferably Leu), and Yaa (Ala or Ser) and Zaa (Gly or Ala) have small, neutral side chains.</text>
        <dbReference type="EC" id="3.4.23.36"/>
    </reaction>
</comment>
<dbReference type="PROSITE" id="PS00855">
    <property type="entry name" value="SPASE_II"/>
    <property type="match status" value="1"/>
</dbReference>
<feature type="active site" evidence="9">
    <location>
        <position position="124"/>
    </location>
</feature>
<protein>
    <recommendedName>
        <fullName evidence="9">Lipoprotein signal peptidase</fullName>
        <ecNumber evidence="9">3.4.23.36</ecNumber>
    </recommendedName>
    <alternativeName>
        <fullName evidence="9">Prolipoprotein signal peptidase</fullName>
    </alternativeName>
    <alternativeName>
        <fullName evidence="9">Signal peptidase II</fullName>
        <shortName evidence="9">SPase II</shortName>
    </alternativeName>
</protein>
<gene>
    <name evidence="9" type="primary">lspA</name>
    <name evidence="12" type="ORF">A6A04_01390</name>
</gene>
<evidence type="ECO:0000313" key="12">
    <source>
        <dbReference type="EMBL" id="OAN52426.1"/>
    </source>
</evidence>
<accession>A0A178MUD8</accession>
<dbReference type="GO" id="GO:0006508">
    <property type="term" value="P:proteolysis"/>
    <property type="evidence" value="ECO:0007669"/>
    <property type="project" value="UniProtKB-KW"/>
</dbReference>
<feature type="transmembrane region" description="Helical" evidence="9">
    <location>
        <begin position="96"/>
        <end position="114"/>
    </location>
</feature>
<dbReference type="EC" id="3.4.23.36" evidence="9"/>
<dbReference type="PRINTS" id="PR00781">
    <property type="entry name" value="LIPOSIGPTASE"/>
</dbReference>
<name>A0A178MUD8_9PROT</name>
<comment type="subcellular location">
    <subcellularLocation>
        <location evidence="9">Cell membrane</location>
        <topology evidence="9">Multi-pass membrane protein</topology>
    </subcellularLocation>
</comment>
<organism evidence="12 13">
    <name type="scientific">Paramagnetospirillum marisnigri</name>
    <dbReference type="NCBI Taxonomy" id="1285242"/>
    <lineage>
        <taxon>Bacteria</taxon>
        <taxon>Pseudomonadati</taxon>
        <taxon>Pseudomonadota</taxon>
        <taxon>Alphaproteobacteria</taxon>
        <taxon>Rhodospirillales</taxon>
        <taxon>Magnetospirillaceae</taxon>
        <taxon>Paramagnetospirillum</taxon>
    </lineage>
</organism>
<dbReference type="STRING" id="1285242.A6A04_01390"/>
<dbReference type="PANTHER" id="PTHR33695">
    <property type="entry name" value="LIPOPROTEIN SIGNAL PEPTIDASE"/>
    <property type="match status" value="1"/>
</dbReference>
<dbReference type="Pfam" id="PF01252">
    <property type="entry name" value="Peptidase_A8"/>
    <property type="match status" value="1"/>
</dbReference>
<evidence type="ECO:0000256" key="2">
    <source>
        <dbReference type="ARBA" id="ARBA00022475"/>
    </source>
</evidence>
<evidence type="ECO:0000256" key="11">
    <source>
        <dbReference type="RuleBase" id="RU004181"/>
    </source>
</evidence>
<dbReference type="AlphaFoldDB" id="A0A178MUD8"/>
<evidence type="ECO:0000256" key="3">
    <source>
        <dbReference type="ARBA" id="ARBA00022670"/>
    </source>
</evidence>
<evidence type="ECO:0000256" key="7">
    <source>
        <dbReference type="ARBA" id="ARBA00022989"/>
    </source>
</evidence>
<keyword evidence="7 9" id="KW-1133">Transmembrane helix</keyword>
<reference evidence="12 13" key="1">
    <citation type="submission" date="2016-04" db="EMBL/GenBank/DDBJ databases">
        <title>Draft genome sequence of freshwater magnetotactic bacteria Magnetospirillum marisnigri SP-1 and Magnetospirillum moscoviense BB-1.</title>
        <authorList>
            <person name="Koziaeva V."/>
            <person name="Dziuba M.V."/>
            <person name="Ivanov T.M."/>
            <person name="Kuznetsov B."/>
            <person name="Grouzdev D.S."/>
        </authorList>
    </citation>
    <scope>NUCLEOTIDE SEQUENCE [LARGE SCALE GENOMIC DNA]</scope>
    <source>
        <strain evidence="12 13">SP-1</strain>
    </source>
</reference>
<keyword evidence="2 9" id="KW-1003">Cell membrane</keyword>
<feature type="active site" evidence="9">
    <location>
        <position position="142"/>
    </location>
</feature>
<keyword evidence="4 9" id="KW-0812">Transmembrane</keyword>
<evidence type="ECO:0000256" key="1">
    <source>
        <dbReference type="ARBA" id="ARBA00006139"/>
    </source>
</evidence>
<dbReference type="HAMAP" id="MF_00161">
    <property type="entry name" value="LspA"/>
    <property type="match status" value="1"/>
</dbReference>
<dbReference type="GO" id="GO:0004190">
    <property type="term" value="F:aspartic-type endopeptidase activity"/>
    <property type="evidence" value="ECO:0007669"/>
    <property type="project" value="UniProtKB-UniRule"/>
</dbReference>
<feature type="transmembrane region" description="Helical" evidence="9">
    <location>
        <begin position="134"/>
        <end position="158"/>
    </location>
</feature>